<accession>X1E9K6</accession>
<comment type="caution">
    <text evidence="1">The sequence shown here is derived from an EMBL/GenBank/DDBJ whole genome shotgun (WGS) entry which is preliminary data.</text>
</comment>
<dbReference type="SUPFAM" id="SSF50939">
    <property type="entry name" value="Sialidases"/>
    <property type="match status" value="1"/>
</dbReference>
<evidence type="ECO:0000313" key="1">
    <source>
        <dbReference type="EMBL" id="GAH29292.1"/>
    </source>
</evidence>
<proteinExistence type="predicted"/>
<gene>
    <name evidence="1" type="ORF">S03H2_00918</name>
</gene>
<feature type="non-terminal residue" evidence="1">
    <location>
        <position position="1"/>
    </location>
</feature>
<feature type="non-terminal residue" evidence="1">
    <location>
        <position position="742"/>
    </location>
</feature>
<dbReference type="EMBL" id="BARU01000236">
    <property type="protein sequence ID" value="GAH29292.1"/>
    <property type="molecule type" value="Genomic_DNA"/>
</dbReference>
<reference evidence="1" key="1">
    <citation type="journal article" date="2014" name="Front. Microbiol.">
        <title>High frequency of phylogenetically diverse reductive dehalogenase-homologous genes in deep subseafloor sedimentary metagenomes.</title>
        <authorList>
            <person name="Kawai M."/>
            <person name="Futagami T."/>
            <person name="Toyoda A."/>
            <person name="Takaki Y."/>
            <person name="Nishi S."/>
            <person name="Hori S."/>
            <person name="Arai W."/>
            <person name="Tsubouchi T."/>
            <person name="Morono Y."/>
            <person name="Uchiyama I."/>
            <person name="Ito T."/>
            <person name="Fujiyama A."/>
            <person name="Inagaki F."/>
            <person name="Takami H."/>
        </authorList>
    </citation>
    <scope>NUCLEOTIDE SEQUENCE</scope>
    <source>
        <strain evidence="1">Expedition CK06-06</strain>
    </source>
</reference>
<protein>
    <submittedName>
        <fullName evidence="1">Uncharacterized protein</fullName>
    </submittedName>
</protein>
<organism evidence="1">
    <name type="scientific">marine sediment metagenome</name>
    <dbReference type="NCBI Taxonomy" id="412755"/>
    <lineage>
        <taxon>unclassified sequences</taxon>
        <taxon>metagenomes</taxon>
        <taxon>ecological metagenomes</taxon>
    </lineage>
</organism>
<dbReference type="AlphaFoldDB" id="X1E9K6"/>
<name>X1E9K6_9ZZZZ</name>
<sequence>GETYPIHWNWRGIVSNIKLELWYKVAAGVQWWTITSNTPNDGSHYFTVPYYISDSCGIKITSNVDANCYALSEVFKIVRPTIKVIYPNGGEDLIEGEDMEIIWDWNGNFSNVMLQYSIDEGSNWQTITTNTSNDGSYHWTIPSGIWLTCLVKVINTTDIDCYDMGDASFNILDATIDVKRPSLGDTFYIKRKHPIYWQWTGGFPTVRIMYSTNGGGSWQNVISSAPNNGYYIWTCDTIVSNNARIQVISNQNTGAFSVSDPFVIADTSSLTEPLRVLAPLQGDSFPVGGKCCITWHSINFASPNQVNLYYSIDGPPWIGIATVSNSQKRYEWTVPNYVTDNCRILVEDVNGTASDISESFSIVLQKIEVVSPTSVKEWVVGRKYYILWNWTGGFSNAVIDYSYNGGIDWVTIASPTSNDGAYEWTTPNTPSTQCLIRIRNYENVNVVTISDTFAIKPQSITISYPIASDSFIVGRKYYISWDYTGAFSSVNIEYSIDGGINWTSIVSSAANNQYYQWTIPNTPSNLTVIRVINSANLDVFGLSDTFSIVPQTITVTSPVLSDQWIIGRKYYITWLYTGGFSNVKIEYSYDNGSSWNTIKESTSNSRSYEWTIPNTPSDDCFVRVLNHDNLSVCDTSELFRIPLQTIELTSPKTNDNLISGRKYYITWRWTGTFTYVDIQYSTDNGTNWSYIANNVTNNGNYEWSIPTANSESCFVKLINPQNPSVYDISEMFSILPQEITIT</sequence>
<dbReference type="InterPro" id="IPR036278">
    <property type="entry name" value="Sialidase_sf"/>
</dbReference>